<proteinExistence type="predicted"/>
<organism evidence="2 3">
    <name type="scientific">Leucobacter aridicollis</name>
    <dbReference type="NCBI Taxonomy" id="283878"/>
    <lineage>
        <taxon>Bacteria</taxon>
        <taxon>Bacillati</taxon>
        <taxon>Actinomycetota</taxon>
        <taxon>Actinomycetes</taxon>
        <taxon>Micrococcales</taxon>
        <taxon>Microbacteriaceae</taxon>
        <taxon>Leucobacter</taxon>
    </lineage>
</organism>
<name>A0A852RB93_9MICO</name>
<keyword evidence="3" id="KW-1185">Reference proteome</keyword>
<feature type="compositionally biased region" description="Low complexity" evidence="1">
    <location>
        <begin position="259"/>
        <end position="269"/>
    </location>
</feature>
<gene>
    <name evidence="2" type="ORF">BJ960_000447</name>
</gene>
<feature type="region of interest" description="Disordered" evidence="1">
    <location>
        <begin position="255"/>
        <end position="317"/>
    </location>
</feature>
<sequence>MRSEHDDPIIADHIRVNDLHPSARNELKTLQPEVQERVALHLAMAAELIEDDPELAHQHAISASRRAGRIPVTRETLAMTAYRTGDFALAIRELRTFRRLSGRDTHLAIMVDSERGLGRPEKAIETGLEVDVSTLETADRVHLAIAMSGARLDLGQTQQALFELEIPELDPKKGFSWSPELFGAYATVLEDLGRDEEAKTWFAYADRAEAALEEHFGGMDEIEVLEITEYDDLYDADEAEPAADEAADEGAVVEDVEAGDAPAEVSTETVDSDSDGVDEEADADADEYLDAYVEAEAETGIAEDADNAAAAEQGEKE</sequence>
<evidence type="ECO:0000256" key="1">
    <source>
        <dbReference type="SAM" id="MobiDB-lite"/>
    </source>
</evidence>
<dbReference type="EMBL" id="JACCBD010000001">
    <property type="protein sequence ID" value="NYD25644.1"/>
    <property type="molecule type" value="Genomic_DNA"/>
</dbReference>
<evidence type="ECO:0000313" key="2">
    <source>
        <dbReference type="EMBL" id="NYD25644.1"/>
    </source>
</evidence>
<accession>A0A852RB93</accession>
<feature type="compositionally biased region" description="Acidic residues" evidence="1">
    <location>
        <begin position="270"/>
        <end position="306"/>
    </location>
</feature>
<comment type="caution">
    <text evidence="2">The sequence shown here is derived from an EMBL/GenBank/DDBJ whole genome shotgun (WGS) entry which is preliminary data.</text>
</comment>
<feature type="compositionally biased region" description="Low complexity" evidence="1">
    <location>
        <begin position="307"/>
        <end position="317"/>
    </location>
</feature>
<evidence type="ECO:0008006" key="4">
    <source>
        <dbReference type="Google" id="ProtNLM"/>
    </source>
</evidence>
<dbReference type="AlphaFoldDB" id="A0A852RB93"/>
<evidence type="ECO:0000313" key="3">
    <source>
        <dbReference type="Proteomes" id="UP000586095"/>
    </source>
</evidence>
<dbReference type="RefSeq" id="WP_307814642.1">
    <property type="nucleotide sequence ID" value="NZ_BAAALZ010000002.1"/>
</dbReference>
<protein>
    <recommendedName>
        <fullName evidence="4">Replicase polyprotein 1ab</fullName>
    </recommendedName>
</protein>
<dbReference type="Proteomes" id="UP000586095">
    <property type="component" value="Unassembled WGS sequence"/>
</dbReference>
<reference evidence="2 3" key="1">
    <citation type="submission" date="2020-07" db="EMBL/GenBank/DDBJ databases">
        <title>Sequencing the genomes of 1000 actinobacteria strains.</title>
        <authorList>
            <person name="Klenk H.-P."/>
        </authorList>
    </citation>
    <scope>NUCLEOTIDE SEQUENCE [LARGE SCALE GENOMIC DNA]</scope>
    <source>
        <strain evidence="2 3">DSM 17380</strain>
    </source>
</reference>